<dbReference type="Pfam" id="PF13554">
    <property type="entry name" value="Phage_tail_terminator_5"/>
    <property type="match status" value="1"/>
</dbReference>
<gene>
    <name evidence="1" type="ORF">UFOVP32_11</name>
    <name evidence="2" type="ORF">UFOVP50_65</name>
</gene>
<organism evidence="2">
    <name type="scientific">uncultured Caudovirales phage</name>
    <dbReference type="NCBI Taxonomy" id="2100421"/>
    <lineage>
        <taxon>Viruses</taxon>
        <taxon>Duplodnaviria</taxon>
        <taxon>Heunggongvirae</taxon>
        <taxon>Uroviricota</taxon>
        <taxon>Caudoviricetes</taxon>
        <taxon>Peduoviridae</taxon>
        <taxon>Maltschvirus</taxon>
        <taxon>Maltschvirus maltsch</taxon>
    </lineage>
</organism>
<dbReference type="EMBL" id="LR796160">
    <property type="protein sequence ID" value="CAB4122354.1"/>
    <property type="molecule type" value="Genomic_DNA"/>
</dbReference>
<evidence type="ECO:0000313" key="2">
    <source>
        <dbReference type="EMBL" id="CAB4123801.1"/>
    </source>
</evidence>
<name>A0A6J5KPJ0_9CAUD</name>
<dbReference type="EMBL" id="LR796173">
    <property type="protein sequence ID" value="CAB4123801.1"/>
    <property type="molecule type" value="Genomic_DNA"/>
</dbReference>
<sequence>MTGIATVHSDLRSAFRARLQAINGLPSGRAWEGRSYAPQIGTPFIRESFRPISSTVRAVGIGGLIAHKMTGNLNLFFPAGKGTADVEQAAGLILAAFAPGTSLVYGPSSGVILQAERSPILQEPDWISVPLTITVYAYTVT</sequence>
<accession>A0A6J5KPJ0</accession>
<reference evidence="2" key="1">
    <citation type="submission" date="2020-04" db="EMBL/GenBank/DDBJ databases">
        <authorList>
            <person name="Chiriac C."/>
            <person name="Salcher M."/>
            <person name="Ghai R."/>
            <person name="Kavagutti S V."/>
        </authorList>
    </citation>
    <scope>NUCLEOTIDE SEQUENCE</scope>
</reference>
<dbReference type="Gene3D" id="3.30.2000.20">
    <property type="match status" value="1"/>
</dbReference>
<evidence type="ECO:0000313" key="1">
    <source>
        <dbReference type="EMBL" id="CAB4122354.1"/>
    </source>
</evidence>
<dbReference type="InterPro" id="IPR025395">
    <property type="entry name" value="Phage_tail_terminator-like"/>
</dbReference>
<protein>
    <submittedName>
        <fullName evidence="2">Uncharacterized protein</fullName>
    </submittedName>
</protein>
<proteinExistence type="predicted"/>